<keyword evidence="6 10" id="KW-0229">DNA integration</keyword>
<comment type="similarity">
    <text evidence="2 10">Belongs to the 'phage' integrase family. XerC subfamily.</text>
</comment>
<evidence type="ECO:0000256" key="7">
    <source>
        <dbReference type="ARBA" id="ARBA00023125"/>
    </source>
</evidence>
<dbReference type="InterPro" id="IPR011931">
    <property type="entry name" value="Recomb_XerC"/>
</dbReference>
<keyword evidence="5 10" id="KW-0159">Chromosome partition</keyword>
<dbReference type="NCBIfam" id="NF001399">
    <property type="entry name" value="PRK00283.1"/>
    <property type="match status" value="1"/>
</dbReference>
<evidence type="ECO:0000256" key="5">
    <source>
        <dbReference type="ARBA" id="ARBA00022829"/>
    </source>
</evidence>
<dbReference type="Pfam" id="PF00589">
    <property type="entry name" value="Phage_integrase"/>
    <property type="match status" value="1"/>
</dbReference>
<evidence type="ECO:0000313" key="14">
    <source>
        <dbReference type="EMBL" id="PTL39637.1"/>
    </source>
</evidence>
<keyword evidence="15" id="KW-1185">Reference proteome</keyword>
<name>A0A2T4U8B7_9BACI</name>
<evidence type="ECO:0000256" key="3">
    <source>
        <dbReference type="ARBA" id="ARBA00022490"/>
    </source>
</evidence>
<dbReference type="InterPro" id="IPR004107">
    <property type="entry name" value="Integrase_SAM-like_N"/>
</dbReference>
<dbReference type="EMBL" id="PZJJ01000005">
    <property type="protein sequence ID" value="PTL39637.1"/>
    <property type="molecule type" value="Genomic_DNA"/>
</dbReference>
<dbReference type="PROSITE" id="PS51900">
    <property type="entry name" value="CB"/>
    <property type="match status" value="1"/>
</dbReference>
<comment type="function">
    <text evidence="10">Site-specific tyrosine recombinase, which acts by catalyzing the cutting and rejoining of the recombining DNA molecules. The XerC-XerD complex is essential to convert dimers of the bacterial chromosome into monomers to permit their segregation at cell division. It also contributes to the segregational stability of plasmids.</text>
</comment>
<evidence type="ECO:0000256" key="8">
    <source>
        <dbReference type="ARBA" id="ARBA00023172"/>
    </source>
</evidence>
<dbReference type="InterPro" id="IPR023009">
    <property type="entry name" value="Tyrosine_recombinase_XerC/XerD"/>
</dbReference>
<reference evidence="14 15" key="1">
    <citation type="submission" date="2018-03" db="EMBL/GenBank/DDBJ databases">
        <title>Alkalicoccus saliphilus sp. nov., isolated from a mineral pool.</title>
        <authorList>
            <person name="Zhao B."/>
        </authorList>
    </citation>
    <scope>NUCLEOTIDE SEQUENCE [LARGE SCALE GENOMIC DNA]</scope>
    <source>
        <strain evidence="14 15">6AG</strain>
    </source>
</reference>
<feature type="active site" description="O-(3'-phospho-DNA)-tyrosine intermediate" evidence="10">
    <location>
        <position position="274"/>
    </location>
</feature>
<keyword evidence="8 10" id="KW-0233">DNA recombination</keyword>
<evidence type="ECO:0000256" key="1">
    <source>
        <dbReference type="ARBA" id="ARBA00004496"/>
    </source>
</evidence>
<comment type="subunit">
    <text evidence="10">Forms a cyclic heterotetrameric complex composed of two molecules of XerC and two molecules of XerD.</text>
</comment>
<dbReference type="GO" id="GO:0007059">
    <property type="term" value="P:chromosome segregation"/>
    <property type="evidence" value="ECO:0007669"/>
    <property type="project" value="UniProtKB-UniRule"/>
</dbReference>
<dbReference type="InterPro" id="IPR013762">
    <property type="entry name" value="Integrase-like_cat_sf"/>
</dbReference>
<feature type="active site" evidence="10">
    <location>
        <position position="265"/>
    </location>
</feature>
<dbReference type="PANTHER" id="PTHR30349">
    <property type="entry name" value="PHAGE INTEGRASE-RELATED"/>
    <property type="match status" value="1"/>
</dbReference>
<dbReference type="InterPro" id="IPR044068">
    <property type="entry name" value="CB"/>
</dbReference>
<evidence type="ECO:0000256" key="11">
    <source>
        <dbReference type="NCBIfam" id="TIGR02224"/>
    </source>
</evidence>
<gene>
    <name evidence="10 14" type="primary">xerC</name>
    <name evidence="14" type="ORF">C6Y45_04775</name>
</gene>
<dbReference type="Proteomes" id="UP000240509">
    <property type="component" value="Unassembled WGS sequence"/>
</dbReference>
<dbReference type="AlphaFoldDB" id="A0A2T4U8B7"/>
<protein>
    <recommendedName>
        <fullName evidence="10 11">Tyrosine recombinase XerC</fullName>
    </recommendedName>
</protein>
<organism evidence="14 15">
    <name type="scientific">Alkalicoccus saliphilus</name>
    <dbReference type="NCBI Taxonomy" id="200989"/>
    <lineage>
        <taxon>Bacteria</taxon>
        <taxon>Bacillati</taxon>
        <taxon>Bacillota</taxon>
        <taxon>Bacilli</taxon>
        <taxon>Bacillales</taxon>
        <taxon>Bacillaceae</taxon>
        <taxon>Alkalicoccus</taxon>
    </lineage>
</organism>
<comment type="subcellular location">
    <subcellularLocation>
        <location evidence="1 10">Cytoplasm</location>
    </subcellularLocation>
</comment>
<dbReference type="SUPFAM" id="SSF47823">
    <property type="entry name" value="lambda integrase-like, N-terminal domain"/>
    <property type="match status" value="1"/>
</dbReference>
<evidence type="ECO:0000259" key="13">
    <source>
        <dbReference type="PROSITE" id="PS51900"/>
    </source>
</evidence>
<dbReference type="SUPFAM" id="SSF56349">
    <property type="entry name" value="DNA breaking-rejoining enzymes"/>
    <property type="match status" value="1"/>
</dbReference>
<keyword evidence="7 10" id="KW-0238">DNA-binding</keyword>
<dbReference type="InterPro" id="IPR011010">
    <property type="entry name" value="DNA_brk_join_enz"/>
</dbReference>
<dbReference type="CDD" id="cd00798">
    <property type="entry name" value="INT_XerDC_C"/>
    <property type="match status" value="1"/>
</dbReference>
<dbReference type="InterPro" id="IPR010998">
    <property type="entry name" value="Integrase_recombinase_N"/>
</dbReference>
<feature type="active site" evidence="10">
    <location>
        <position position="146"/>
    </location>
</feature>
<evidence type="ECO:0000256" key="9">
    <source>
        <dbReference type="ARBA" id="ARBA00023306"/>
    </source>
</evidence>
<dbReference type="OrthoDB" id="9801717at2"/>
<evidence type="ECO:0000259" key="12">
    <source>
        <dbReference type="PROSITE" id="PS51898"/>
    </source>
</evidence>
<evidence type="ECO:0000256" key="6">
    <source>
        <dbReference type="ARBA" id="ARBA00022908"/>
    </source>
</evidence>
<dbReference type="Gene3D" id="1.10.150.130">
    <property type="match status" value="1"/>
</dbReference>
<dbReference type="NCBIfam" id="NF040815">
    <property type="entry name" value="recomb_XerA_Arch"/>
    <property type="match status" value="1"/>
</dbReference>
<evidence type="ECO:0000256" key="4">
    <source>
        <dbReference type="ARBA" id="ARBA00022618"/>
    </source>
</evidence>
<dbReference type="Gene3D" id="1.10.443.10">
    <property type="entry name" value="Intergrase catalytic core"/>
    <property type="match status" value="1"/>
</dbReference>
<feature type="active site" evidence="10">
    <location>
        <position position="170"/>
    </location>
</feature>
<dbReference type="NCBIfam" id="TIGR02224">
    <property type="entry name" value="recomb_XerC"/>
    <property type="match status" value="1"/>
</dbReference>
<dbReference type="PANTHER" id="PTHR30349:SF77">
    <property type="entry name" value="TYROSINE RECOMBINASE XERC"/>
    <property type="match status" value="1"/>
</dbReference>
<evidence type="ECO:0000313" key="15">
    <source>
        <dbReference type="Proteomes" id="UP000240509"/>
    </source>
</evidence>
<sequence>MDREYSDFLTFLRIEKRASKHTVSSYEKDIAHFLKYIDQRWNISAAEVSYVHIREYLTELYAEKLARTTVARKISSLRSFYTYLLREESVVENPLTLIHVPRKGKRLPSFFYEEEMLQLFDSVDTETDLGKRNSALLELFYATGIRVGECIKLDVKDFDIYLETLLVKGKGGKERYVPVGSFAAEALTVYINESRPRLKPQDDALFLNYTGKRLTARGIQKILNKLSVDASLTSRMSPHILRHTFATHLLNEGADLRTVQELLGHTDLAATQIYTHVTKDRLREVYRNTHPRA</sequence>
<accession>A0A2T4U8B7</accession>
<dbReference type="InterPro" id="IPR002104">
    <property type="entry name" value="Integrase_catalytic"/>
</dbReference>
<feature type="domain" description="Tyr recombinase" evidence="12">
    <location>
        <begin position="106"/>
        <end position="287"/>
    </location>
</feature>
<proteinExistence type="inferred from homology"/>
<dbReference type="GO" id="GO:0005737">
    <property type="term" value="C:cytoplasm"/>
    <property type="evidence" value="ECO:0007669"/>
    <property type="project" value="UniProtKB-SubCell"/>
</dbReference>
<evidence type="ECO:0000256" key="10">
    <source>
        <dbReference type="HAMAP-Rule" id="MF_01808"/>
    </source>
</evidence>
<dbReference type="HAMAP" id="MF_01808">
    <property type="entry name" value="Recomb_XerC_XerD"/>
    <property type="match status" value="1"/>
</dbReference>
<feature type="domain" description="Core-binding (CB)" evidence="13">
    <location>
        <begin position="1"/>
        <end position="85"/>
    </location>
</feature>
<dbReference type="GO" id="GO:0009037">
    <property type="term" value="F:tyrosine-based site-specific recombinase activity"/>
    <property type="evidence" value="ECO:0007669"/>
    <property type="project" value="UniProtKB-UniRule"/>
</dbReference>
<comment type="caution">
    <text evidence="14">The sequence shown here is derived from an EMBL/GenBank/DDBJ whole genome shotgun (WGS) entry which is preliminary data.</text>
</comment>
<dbReference type="Pfam" id="PF02899">
    <property type="entry name" value="Phage_int_SAM_1"/>
    <property type="match status" value="1"/>
</dbReference>
<dbReference type="GO" id="GO:0006313">
    <property type="term" value="P:DNA transposition"/>
    <property type="evidence" value="ECO:0007669"/>
    <property type="project" value="UniProtKB-UniRule"/>
</dbReference>
<dbReference type="PROSITE" id="PS51898">
    <property type="entry name" value="TYR_RECOMBINASE"/>
    <property type="match status" value="1"/>
</dbReference>
<keyword evidence="9 10" id="KW-0131">Cell cycle</keyword>
<feature type="active site" evidence="10">
    <location>
        <position position="239"/>
    </location>
</feature>
<feature type="active site" evidence="10">
    <location>
        <position position="242"/>
    </location>
</feature>
<keyword evidence="4 10" id="KW-0132">Cell division</keyword>
<dbReference type="InterPro" id="IPR050090">
    <property type="entry name" value="Tyrosine_recombinase_XerCD"/>
</dbReference>
<dbReference type="GO" id="GO:0051301">
    <property type="term" value="P:cell division"/>
    <property type="evidence" value="ECO:0007669"/>
    <property type="project" value="UniProtKB-UniRule"/>
</dbReference>
<keyword evidence="3 10" id="KW-0963">Cytoplasm</keyword>
<evidence type="ECO:0000256" key="2">
    <source>
        <dbReference type="ARBA" id="ARBA00006657"/>
    </source>
</evidence>
<dbReference type="GO" id="GO:0003677">
    <property type="term" value="F:DNA binding"/>
    <property type="evidence" value="ECO:0007669"/>
    <property type="project" value="UniProtKB-UniRule"/>
</dbReference>